<evidence type="ECO:0000313" key="19">
    <source>
        <dbReference type="Proteomes" id="UP000198833"/>
    </source>
</evidence>
<dbReference type="PANTHER" id="PTHR22993:SF9">
    <property type="entry name" value="FORMAMIDOPYRIMIDINE-DNA GLYCOSYLASE"/>
    <property type="match status" value="1"/>
</dbReference>
<dbReference type="SUPFAM" id="SSF57716">
    <property type="entry name" value="Glucocorticoid receptor-like (DNA-binding domain)"/>
    <property type="match status" value="1"/>
</dbReference>
<name>A0A1H9FUH4_9LACT</name>
<keyword evidence="5 15" id="KW-0227">DNA damage</keyword>
<dbReference type="AlphaFoldDB" id="A0A1H9FUH4"/>
<comment type="subunit">
    <text evidence="3 15">Monomer.</text>
</comment>
<evidence type="ECO:0000256" key="7">
    <source>
        <dbReference type="ARBA" id="ARBA00022801"/>
    </source>
</evidence>
<evidence type="ECO:0000259" key="16">
    <source>
        <dbReference type="PROSITE" id="PS51066"/>
    </source>
</evidence>
<evidence type="ECO:0000256" key="15">
    <source>
        <dbReference type="HAMAP-Rule" id="MF_00103"/>
    </source>
</evidence>
<dbReference type="SUPFAM" id="SSF81624">
    <property type="entry name" value="N-terminal domain of MutM-like DNA repair proteins"/>
    <property type="match status" value="1"/>
</dbReference>
<dbReference type="EMBL" id="FOEN01000010">
    <property type="protein sequence ID" value="SEQ41590.1"/>
    <property type="molecule type" value="Genomic_DNA"/>
</dbReference>
<dbReference type="SMART" id="SM00898">
    <property type="entry name" value="Fapy_DNA_glyco"/>
    <property type="match status" value="1"/>
</dbReference>
<dbReference type="InterPro" id="IPR000214">
    <property type="entry name" value="Znf_DNA_glyclase/AP_lyase"/>
</dbReference>
<dbReference type="Pfam" id="PF01149">
    <property type="entry name" value="Fapy_DNA_glyco"/>
    <property type="match status" value="1"/>
</dbReference>
<keyword evidence="7 15" id="KW-0378">Hydrolase</keyword>
<feature type="active site" description="Proton donor" evidence="15">
    <location>
        <position position="3"/>
    </location>
</feature>
<keyword evidence="10 15" id="KW-0234">DNA repair</keyword>
<dbReference type="InterPro" id="IPR020629">
    <property type="entry name" value="FPG_Glyclase"/>
</dbReference>
<comment type="catalytic activity">
    <reaction evidence="14 15">
        <text>2'-deoxyribonucleotide-(2'-deoxyribose 5'-phosphate)-2'-deoxyribonucleotide-DNA = a 3'-end 2'-deoxyribonucleotide-(2,3-dehydro-2,3-deoxyribose 5'-phosphate)-DNA + a 5'-end 5'-phospho-2'-deoxyribonucleoside-DNA + H(+)</text>
        <dbReference type="Rhea" id="RHEA:66592"/>
        <dbReference type="Rhea" id="RHEA-COMP:13180"/>
        <dbReference type="Rhea" id="RHEA-COMP:16897"/>
        <dbReference type="Rhea" id="RHEA-COMP:17067"/>
        <dbReference type="ChEBI" id="CHEBI:15378"/>
        <dbReference type="ChEBI" id="CHEBI:136412"/>
        <dbReference type="ChEBI" id="CHEBI:157695"/>
        <dbReference type="ChEBI" id="CHEBI:167181"/>
        <dbReference type="EC" id="4.2.99.18"/>
    </reaction>
</comment>
<feature type="active site" description="Schiff-base intermediate with DNA" evidence="15">
    <location>
        <position position="2"/>
    </location>
</feature>
<dbReference type="OrthoDB" id="9800855at2"/>
<dbReference type="GO" id="GO:0006284">
    <property type="term" value="P:base-excision repair"/>
    <property type="evidence" value="ECO:0007669"/>
    <property type="project" value="InterPro"/>
</dbReference>
<dbReference type="Pfam" id="PF06831">
    <property type="entry name" value="H2TH"/>
    <property type="match status" value="1"/>
</dbReference>
<evidence type="ECO:0000256" key="2">
    <source>
        <dbReference type="ARBA" id="ARBA00009409"/>
    </source>
</evidence>
<dbReference type="PANTHER" id="PTHR22993">
    <property type="entry name" value="FORMAMIDOPYRIMIDINE-DNA GLYCOSYLASE"/>
    <property type="match status" value="1"/>
</dbReference>
<dbReference type="Gene3D" id="3.20.190.10">
    <property type="entry name" value="MutM-like, N-terminal"/>
    <property type="match status" value="1"/>
</dbReference>
<evidence type="ECO:0000256" key="3">
    <source>
        <dbReference type="ARBA" id="ARBA00011245"/>
    </source>
</evidence>
<dbReference type="Proteomes" id="UP000198833">
    <property type="component" value="Unassembled WGS sequence"/>
</dbReference>
<dbReference type="SMART" id="SM01232">
    <property type="entry name" value="H2TH"/>
    <property type="match status" value="1"/>
</dbReference>
<dbReference type="GO" id="GO:0140078">
    <property type="term" value="F:class I DNA-(apurinic or apyrimidinic site) endonuclease activity"/>
    <property type="evidence" value="ECO:0007669"/>
    <property type="project" value="UniProtKB-EC"/>
</dbReference>
<protein>
    <recommendedName>
        <fullName evidence="15">Formamidopyrimidine-DNA glycosylase</fullName>
        <shortName evidence="15">Fapy-DNA glycosylase</shortName>
        <ecNumber evidence="15">3.2.2.23</ecNumber>
    </recommendedName>
    <alternativeName>
        <fullName evidence="15">DNA-(apurinic or apyrimidinic site) lyase MutM</fullName>
        <shortName evidence="15">AP lyase MutM</shortName>
        <ecNumber evidence="15">4.2.99.18</ecNumber>
    </alternativeName>
</protein>
<feature type="domain" description="FPG-type" evidence="16">
    <location>
        <begin position="243"/>
        <end position="277"/>
    </location>
</feature>
<dbReference type="HAMAP" id="MF_00103">
    <property type="entry name" value="Fapy_DNA_glycosyl"/>
    <property type="match status" value="1"/>
</dbReference>
<dbReference type="Pfam" id="PF06827">
    <property type="entry name" value="zf-FPG_IleRS"/>
    <property type="match status" value="1"/>
</dbReference>
<evidence type="ECO:0000256" key="10">
    <source>
        <dbReference type="ARBA" id="ARBA00023204"/>
    </source>
</evidence>
<dbReference type="GO" id="GO:0003690">
    <property type="term" value="F:double-stranded DNA binding"/>
    <property type="evidence" value="ECO:0007669"/>
    <property type="project" value="UniProtKB-ARBA"/>
</dbReference>
<dbReference type="PROSITE" id="PS51066">
    <property type="entry name" value="ZF_FPG_2"/>
    <property type="match status" value="1"/>
</dbReference>
<sequence>MPELPEVEAVKRGLNQLVLGKTIKDIQIYWPRIITTDLALDQWVALLQGQRIEAMDRRGKYILFILSQDTLVSHLRMEGKYLFYPANQLPINKEKHTHVRFIFTDGNELHYHDVRKFGRIQLLDGHDVSPYFQAKGLGPEPLSNEFQLADFRWGLAGSSRSIKPLLLDQSLVVGLGNIYVDEVLFLAQIHPLKPANQLTESESKALFEAIGRILAQAVEAGGSTIRTYRNSLGEAGKFQQDLKVYGQAGRPCPRCGTELVKIRVQQRGTHYCPSCQHL</sequence>
<feature type="active site" description="Proton donor; for beta-elimination activity" evidence="15">
    <location>
        <position position="60"/>
    </location>
</feature>
<dbReference type="InterPro" id="IPR035937">
    <property type="entry name" value="FPG_N"/>
</dbReference>
<dbReference type="CDD" id="cd08966">
    <property type="entry name" value="EcFpg-like_N"/>
    <property type="match status" value="1"/>
</dbReference>
<dbReference type="InterPro" id="IPR010663">
    <property type="entry name" value="Znf_FPG/IleRS"/>
</dbReference>
<keyword evidence="4 15" id="KW-0479">Metal-binding</keyword>
<dbReference type="InterPro" id="IPR012319">
    <property type="entry name" value="FPG_cat"/>
</dbReference>
<dbReference type="STRING" id="89093.SAMN04488558_11028"/>
<evidence type="ECO:0000259" key="17">
    <source>
        <dbReference type="PROSITE" id="PS51068"/>
    </source>
</evidence>
<dbReference type="RefSeq" id="WP_092572492.1">
    <property type="nucleotide sequence ID" value="NZ_CALUDV010000009.1"/>
</dbReference>
<keyword evidence="9 15" id="KW-0238">DNA-binding</keyword>
<dbReference type="GO" id="GO:0008270">
    <property type="term" value="F:zinc ion binding"/>
    <property type="evidence" value="ECO:0007669"/>
    <property type="project" value="UniProtKB-UniRule"/>
</dbReference>
<organism evidence="18 19">
    <name type="scientific">Ignavigranum ruoffiae</name>
    <dbReference type="NCBI Taxonomy" id="89093"/>
    <lineage>
        <taxon>Bacteria</taxon>
        <taxon>Bacillati</taxon>
        <taxon>Bacillota</taxon>
        <taxon>Bacilli</taxon>
        <taxon>Lactobacillales</taxon>
        <taxon>Aerococcaceae</taxon>
        <taxon>Ignavigranum</taxon>
    </lineage>
</organism>
<evidence type="ECO:0000256" key="12">
    <source>
        <dbReference type="ARBA" id="ARBA00023268"/>
    </source>
</evidence>
<gene>
    <name evidence="15" type="primary">mutM</name>
    <name evidence="15" type="synonym">fpg</name>
    <name evidence="18" type="ORF">SAMN04488558_11028</name>
</gene>
<dbReference type="InterPro" id="IPR010979">
    <property type="entry name" value="Ribosomal_uS13-like_H2TH"/>
</dbReference>
<dbReference type="EC" id="3.2.2.23" evidence="15"/>
<evidence type="ECO:0000256" key="14">
    <source>
        <dbReference type="ARBA" id="ARBA00044632"/>
    </source>
</evidence>
<comment type="similarity">
    <text evidence="2 15">Belongs to the FPG family.</text>
</comment>
<feature type="domain" description="Formamidopyrimidine-DNA glycosylase catalytic" evidence="17">
    <location>
        <begin position="2"/>
        <end position="118"/>
    </location>
</feature>
<dbReference type="EC" id="4.2.99.18" evidence="15"/>
<evidence type="ECO:0000313" key="18">
    <source>
        <dbReference type="EMBL" id="SEQ41590.1"/>
    </source>
</evidence>
<comment type="catalytic activity">
    <reaction evidence="1 15">
        <text>Hydrolysis of DNA containing ring-opened 7-methylguanine residues, releasing 2,6-diamino-4-hydroxy-5-(N-methyl)formamidopyrimidine.</text>
        <dbReference type="EC" id="3.2.2.23"/>
    </reaction>
</comment>
<keyword evidence="6 15" id="KW-0863">Zinc-finger</keyword>
<comment type="cofactor">
    <cofactor evidence="15">
        <name>Zn(2+)</name>
        <dbReference type="ChEBI" id="CHEBI:29105"/>
    </cofactor>
    <text evidence="15">Binds 1 zinc ion per subunit.</text>
</comment>
<evidence type="ECO:0000256" key="11">
    <source>
        <dbReference type="ARBA" id="ARBA00023239"/>
    </source>
</evidence>
<dbReference type="PROSITE" id="PS51068">
    <property type="entry name" value="FPG_CAT"/>
    <property type="match status" value="1"/>
</dbReference>
<evidence type="ECO:0000256" key="13">
    <source>
        <dbReference type="ARBA" id="ARBA00023295"/>
    </source>
</evidence>
<evidence type="ECO:0000256" key="9">
    <source>
        <dbReference type="ARBA" id="ARBA00023125"/>
    </source>
</evidence>
<comment type="caution">
    <text evidence="15">Lacks conserved residue(s) required for the propagation of feature annotation.</text>
</comment>
<dbReference type="FunFam" id="1.10.8.50:FF:000003">
    <property type="entry name" value="Formamidopyrimidine-DNA glycosylase"/>
    <property type="match status" value="1"/>
</dbReference>
<dbReference type="InterPro" id="IPR015887">
    <property type="entry name" value="DNA_glyclase_Znf_dom_DNA_BS"/>
</dbReference>
<dbReference type="SUPFAM" id="SSF46946">
    <property type="entry name" value="S13-like H2TH domain"/>
    <property type="match status" value="1"/>
</dbReference>
<keyword evidence="11 15" id="KW-0456">Lyase</keyword>
<evidence type="ECO:0000256" key="5">
    <source>
        <dbReference type="ARBA" id="ARBA00022763"/>
    </source>
</evidence>
<evidence type="ECO:0000256" key="6">
    <source>
        <dbReference type="ARBA" id="ARBA00022771"/>
    </source>
</evidence>
<feature type="binding site" evidence="15">
    <location>
        <position position="115"/>
    </location>
    <ligand>
        <name>DNA</name>
        <dbReference type="ChEBI" id="CHEBI:16991"/>
    </ligand>
</feature>
<comment type="function">
    <text evidence="15">Involved in base excision repair of DNA damaged by oxidation or by mutagenic agents. Acts as DNA glycosylase that recognizes and removes damaged bases. Has a preference for oxidized purines, such as 7,8-dihydro-8-oxoguanine (8-oxoG). Has AP (apurinic/apyrimidinic) lyase activity and introduces nicks in the DNA strand. Cleaves the DNA backbone by beta-delta elimination to generate a single-strand break at the site of the removed base with both 3'- and 5'-phosphates.</text>
</comment>
<dbReference type="GO" id="GO:0003684">
    <property type="term" value="F:damaged DNA binding"/>
    <property type="evidence" value="ECO:0007669"/>
    <property type="project" value="InterPro"/>
</dbReference>
<keyword evidence="13 15" id="KW-0326">Glycosidase</keyword>
<keyword evidence="8 15" id="KW-0862">Zinc</keyword>
<accession>A0A1H9FUH4</accession>
<keyword evidence="12 15" id="KW-0511">Multifunctional enzyme</keyword>
<dbReference type="Gene3D" id="1.10.8.50">
    <property type="match status" value="1"/>
</dbReference>
<evidence type="ECO:0000256" key="4">
    <source>
        <dbReference type="ARBA" id="ARBA00022723"/>
    </source>
</evidence>
<dbReference type="NCBIfam" id="NF002211">
    <property type="entry name" value="PRK01103.1"/>
    <property type="match status" value="1"/>
</dbReference>
<keyword evidence="19" id="KW-1185">Reference proteome</keyword>
<reference evidence="18 19" key="1">
    <citation type="submission" date="2016-10" db="EMBL/GenBank/DDBJ databases">
        <authorList>
            <person name="de Groot N.N."/>
        </authorList>
    </citation>
    <scope>NUCLEOTIDE SEQUENCE [LARGE SCALE GENOMIC DNA]</scope>
    <source>
        <strain evidence="18 19">DSM 15695</strain>
    </source>
</reference>
<dbReference type="GO" id="GO:0034039">
    <property type="term" value="F:8-oxo-7,8-dihydroguanine DNA N-glycosylase activity"/>
    <property type="evidence" value="ECO:0007669"/>
    <property type="project" value="TreeGrafter"/>
</dbReference>
<evidence type="ECO:0000256" key="1">
    <source>
        <dbReference type="ARBA" id="ARBA00001668"/>
    </source>
</evidence>
<dbReference type="NCBIfam" id="TIGR00577">
    <property type="entry name" value="fpg"/>
    <property type="match status" value="1"/>
</dbReference>
<feature type="active site" description="Proton donor; for delta-elimination activity" evidence="15">
    <location>
        <position position="267"/>
    </location>
</feature>
<dbReference type="InterPro" id="IPR015886">
    <property type="entry name" value="H2TH_FPG"/>
</dbReference>
<proteinExistence type="inferred from homology"/>
<dbReference type="PROSITE" id="PS01242">
    <property type="entry name" value="ZF_FPG_1"/>
    <property type="match status" value="1"/>
</dbReference>
<feature type="binding site" evidence="15">
    <location>
        <position position="96"/>
    </location>
    <ligand>
        <name>DNA</name>
        <dbReference type="ChEBI" id="CHEBI:16991"/>
    </ligand>
</feature>
<evidence type="ECO:0000256" key="8">
    <source>
        <dbReference type="ARBA" id="ARBA00022833"/>
    </source>
</evidence>